<name>A0A4Y2BCP8_ARAVE</name>
<proteinExistence type="predicted"/>
<gene>
    <name evidence="1" type="ORF">AVEN_225793_1</name>
</gene>
<dbReference type="Proteomes" id="UP000499080">
    <property type="component" value="Unassembled WGS sequence"/>
</dbReference>
<evidence type="ECO:0000313" key="1">
    <source>
        <dbReference type="EMBL" id="GBL89249.1"/>
    </source>
</evidence>
<reference evidence="1 2" key="1">
    <citation type="journal article" date="2019" name="Sci. Rep.">
        <title>Orb-weaving spider Araneus ventricosus genome elucidates the spidroin gene catalogue.</title>
        <authorList>
            <person name="Kono N."/>
            <person name="Nakamura H."/>
            <person name="Ohtoshi R."/>
            <person name="Moran D.A.P."/>
            <person name="Shinohara A."/>
            <person name="Yoshida Y."/>
            <person name="Fujiwara M."/>
            <person name="Mori M."/>
            <person name="Tomita M."/>
            <person name="Arakawa K."/>
        </authorList>
    </citation>
    <scope>NUCLEOTIDE SEQUENCE [LARGE SCALE GENOMIC DNA]</scope>
</reference>
<keyword evidence="2" id="KW-1185">Reference proteome</keyword>
<evidence type="ECO:0000313" key="2">
    <source>
        <dbReference type="Proteomes" id="UP000499080"/>
    </source>
</evidence>
<accession>A0A4Y2BCP8</accession>
<sequence length="103" mass="11710">MYQKMEMMRFLVLPSSSGTESRCCVYHVSVTSVAVRAFEPESFGSRIDHPLDNTTPTIAIPPGEVSARLLIRVPAVPPPRGRQQANRWTYLTRRPYFANHCFN</sequence>
<dbReference type="EMBL" id="BGPR01000064">
    <property type="protein sequence ID" value="GBL89249.1"/>
    <property type="molecule type" value="Genomic_DNA"/>
</dbReference>
<comment type="caution">
    <text evidence="1">The sequence shown here is derived from an EMBL/GenBank/DDBJ whole genome shotgun (WGS) entry which is preliminary data.</text>
</comment>
<protein>
    <submittedName>
        <fullName evidence="1">Uncharacterized protein</fullName>
    </submittedName>
</protein>
<organism evidence="1 2">
    <name type="scientific">Araneus ventricosus</name>
    <name type="common">Orbweaver spider</name>
    <name type="synonym">Epeira ventricosa</name>
    <dbReference type="NCBI Taxonomy" id="182803"/>
    <lineage>
        <taxon>Eukaryota</taxon>
        <taxon>Metazoa</taxon>
        <taxon>Ecdysozoa</taxon>
        <taxon>Arthropoda</taxon>
        <taxon>Chelicerata</taxon>
        <taxon>Arachnida</taxon>
        <taxon>Araneae</taxon>
        <taxon>Araneomorphae</taxon>
        <taxon>Entelegynae</taxon>
        <taxon>Araneoidea</taxon>
        <taxon>Araneidae</taxon>
        <taxon>Araneus</taxon>
    </lineage>
</organism>
<dbReference type="AlphaFoldDB" id="A0A4Y2BCP8"/>